<name>G3A2H1_9RALS</name>
<dbReference type="InterPro" id="IPR054044">
    <property type="entry name" value="PFIN"/>
</dbReference>
<reference evidence="1" key="2">
    <citation type="submission" date="2011-04" db="EMBL/GenBank/DDBJ databases">
        <authorList>
            <person name="Genoscope - CEA"/>
        </authorList>
    </citation>
    <scope>NUCLEOTIDE SEQUENCE</scope>
    <source>
        <strain evidence="1">R24</strain>
    </source>
</reference>
<dbReference type="AlphaFoldDB" id="G3A2H1"/>
<sequence length="165" mass="18648">MQLALHDSCGIEVWEVPLRDHKPYAFVRLQRAFASEDPLHQVILVDTAKLLACADRDATDYVLPPVQHWHAGKRNGIRDFLDPTQPNIPEMPLISFKRRKCRSFLGLMGLEREGVVSFRNGQHRARYLAFAGATCFPVEVLESEAAMLALYCGTTDAPGVRWWTA</sequence>
<gene>
    <name evidence="1" type="ORF">RALSY_20227</name>
</gene>
<dbReference type="Pfam" id="PF22162">
    <property type="entry name" value="PFIN"/>
    <property type="match status" value="1"/>
</dbReference>
<protein>
    <submittedName>
        <fullName evidence="1">Uncharacterized protein</fullName>
    </submittedName>
</protein>
<dbReference type="EMBL" id="FR854087">
    <property type="protein sequence ID" value="CCA85621.1"/>
    <property type="molecule type" value="Genomic_DNA"/>
</dbReference>
<proteinExistence type="predicted"/>
<evidence type="ECO:0000313" key="1">
    <source>
        <dbReference type="EMBL" id="CCA85621.1"/>
    </source>
</evidence>
<organism evidence="1">
    <name type="scientific">Ralstonia syzygii R24</name>
    <dbReference type="NCBI Taxonomy" id="907261"/>
    <lineage>
        <taxon>Bacteria</taxon>
        <taxon>Pseudomonadati</taxon>
        <taxon>Pseudomonadota</taxon>
        <taxon>Betaproteobacteria</taxon>
        <taxon>Burkholderiales</taxon>
        <taxon>Burkholderiaceae</taxon>
        <taxon>Ralstonia</taxon>
        <taxon>Ralstonia solanacearum species complex</taxon>
    </lineage>
</organism>
<accession>G3A2H1</accession>
<dbReference type="RefSeq" id="WP_197333231.1">
    <property type="nucleotide sequence ID" value="NZ_CP115944.1"/>
</dbReference>
<reference evidence="1" key="1">
    <citation type="journal article" date="2011" name="PLoS ONE">
        <title>Ralstonia syzygii, the Blood Disease Bacterium and some Asian R. solanacearum strains form a single genomic species despite divergent lifestyles.</title>
        <authorList>
            <person name="Remenant B."/>
            <person name="de Cambiaire J.C."/>
            <person name="Cellier G."/>
            <person name="Jacobs J.M."/>
            <person name="Mangenot S."/>
            <person name="Barbe V."/>
            <person name="Lajus A."/>
            <person name="Vallenet D."/>
            <person name="Medigue C."/>
            <person name="Fegan M."/>
            <person name="Allen C."/>
            <person name="Prior P."/>
        </authorList>
    </citation>
    <scope>NUCLEOTIDE SEQUENCE</scope>
    <source>
        <strain evidence="1">R24</strain>
    </source>
</reference>